<sequence length="155" mass="16450">MHVTIPGYKTLTIDKLVFDFNGTLAVDGKIADDVRNRLHRLAKDFDLYVLTADTYGTVRETCSGLPVTVEVFPGSSAADGKLSIVNQLGASSCACIGNGRNDAAMFEASALSVAVFGREGTYGPLLLQADVCTASITDALDLFLYPARLIADLRG</sequence>
<reference evidence="1 2" key="1">
    <citation type="submission" date="2017-05" db="EMBL/GenBank/DDBJ databases">
        <title>Vagococcus spp. assemblies.</title>
        <authorList>
            <person name="Gulvik C.A."/>
        </authorList>
    </citation>
    <scope>NUCLEOTIDE SEQUENCE [LARGE SCALE GENOMIC DNA]</scope>
    <source>
        <strain evidence="1 2">LMG 24798</strain>
    </source>
</reference>
<dbReference type="RefSeq" id="WP_126814266.1">
    <property type="nucleotide sequence ID" value="NZ_NGKC01000012.1"/>
</dbReference>
<dbReference type="OrthoDB" id="159409at2"/>
<proteinExistence type="predicted"/>
<dbReference type="Proteomes" id="UP000286773">
    <property type="component" value="Unassembled WGS sequence"/>
</dbReference>
<dbReference type="AlphaFoldDB" id="A0A430AQV0"/>
<keyword evidence="2" id="KW-1185">Reference proteome</keyword>
<dbReference type="Gene3D" id="3.40.50.1000">
    <property type="entry name" value="HAD superfamily/HAD-like"/>
    <property type="match status" value="1"/>
</dbReference>
<dbReference type="InterPro" id="IPR036412">
    <property type="entry name" value="HAD-like_sf"/>
</dbReference>
<dbReference type="EMBL" id="NGKC01000012">
    <property type="protein sequence ID" value="RSU10436.1"/>
    <property type="molecule type" value="Genomic_DNA"/>
</dbReference>
<evidence type="ECO:0000313" key="1">
    <source>
        <dbReference type="EMBL" id="RSU10436.1"/>
    </source>
</evidence>
<evidence type="ECO:0000313" key="2">
    <source>
        <dbReference type="Proteomes" id="UP000286773"/>
    </source>
</evidence>
<dbReference type="InterPro" id="IPR023214">
    <property type="entry name" value="HAD_sf"/>
</dbReference>
<comment type="caution">
    <text evidence="1">The sequence shown here is derived from an EMBL/GenBank/DDBJ whole genome shotgun (WGS) entry which is preliminary data.</text>
</comment>
<name>A0A430AQV0_9ENTE</name>
<accession>A0A430AQV0</accession>
<organism evidence="1 2">
    <name type="scientific">Vagococcus acidifermentans</name>
    <dbReference type="NCBI Taxonomy" id="564710"/>
    <lineage>
        <taxon>Bacteria</taxon>
        <taxon>Bacillati</taxon>
        <taxon>Bacillota</taxon>
        <taxon>Bacilli</taxon>
        <taxon>Lactobacillales</taxon>
        <taxon>Enterococcaceae</taxon>
        <taxon>Vagococcus</taxon>
    </lineage>
</organism>
<dbReference type="SUPFAM" id="SSF56784">
    <property type="entry name" value="HAD-like"/>
    <property type="match status" value="1"/>
</dbReference>
<gene>
    <name evidence="1" type="ORF">CBF27_10505</name>
</gene>
<protein>
    <submittedName>
        <fullName evidence="1">ATPase P</fullName>
    </submittedName>
</protein>